<dbReference type="GO" id="GO:0009245">
    <property type="term" value="P:lipid A biosynthetic process"/>
    <property type="evidence" value="ECO:0007669"/>
    <property type="project" value="TreeGrafter"/>
</dbReference>
<dbReference type="SUPFAM" id="SSF56300">
    <property type="entry name" value="Metallo-dependent phosphatases"/>
    <property type="match status" value="1"/>
</dbReference>
<proteinExistence type="predicted"/>
<gene>
    <name evidence="4" type="ORF">DSM101010T_28470</name>
</gene>
<evidence type="ECO:0000256" key="2">
    <source>
        <dbReference type="ARBA" id="ARBA00022801"/>
    </source>
</evidence>
<dbReference type="InterPro" id="IPR051158">
    <property type="entry name" value="Metallophosphoesterase_sf"/>
</dbReference>
<feature type="domain" description="Calcineurin-like phosphoesterase" evidence="3">
    <location>
        <begin position="93"/>
        <end position="254"/>
    </location>
</feature>
<dbReference type="PANTHER" id="PTHR31302">
    <property type="entry name" value="TRANSMEMBRANE PROTEIN WITH METALLOPHOSPHOESTERASE DOMAIN-RELATED"/>
    <property type="match status" value="1"/>
</dbReference>
<keyword evidence="1" id="KW-0479">Metal-binding</keyword>
<dbReference type="EMBL" id="BLVO01000013">
    <property type="protein sequence ID" value="GFM34482.1"/>
    <property type="molecule type" value="Genomic_DNA"/>
</dbReference>
<dbReference type="RefSeq" id="WP_174406073.1">
    <property type="nucleotide sequence ID" value="NZ_BLVO01000013.1"/>
</dbReference>
<dbReference type="Gene3D" id="3.60.21.10">
    <property type="match status" value="1"/>
</dbReference>
<accession>A0A7J0BMR3</accession>
<evidence type="ECO:0000313" key="5">
    <source>
        <dbReference type="Proteomes" id="UP000503840"/>
    </source>
</evidence>
<name>A0A7J0BMR3_9BACT</name>
<organism evidence="4 5">
    <name type="scientific">Desulfovibrio subterraneus</name>
    <dbReference type="NCBI Taxonomy" id="2718620"/>
    <lineage>
        <taxon>Bacteria</taxon>
        <taxon>Pseudomonadati</taxon>
        <taxon>Thermodesulfobacteriota</taxon>
        <taxon>Desulfovibrionia</taxon>
        <taxon>Desulfovibrionales</taxon>
        <taxon>Desulfovibrionaceae</taxon>
        <taxon>Desulfovibrio</taxon>
    </lineage>
</organism>
<dbReference type="AlphaFoldDB" id="A0A7J0BMR3"/>
<evidence type="ECO:0000313" key="4">
    <source>
        <dbReference type="EMBL" id="GFM34482.1"/>
    </source>
</evidence>
<dbReference type="Pfam" id="PF00149">
    <property type="entry name" value="Metallophos"/>
    <property type="match status" value="1"/>
</dbReference>
<dbReference type="GO" id="GO:0046872">
    <property type="term" value="F:metal ion binding"/>
    <property type="evidence" value="ECO:0007669"/>
    <property type="project" value="UniProtKB-KW"/>
</dbReference>
<comment type="caution">
    <text evidence="4">The sequence shown here is derived from an EMBL/GenBank/DDBJ whole genome shotgun (WGS) entry which is preliminary data.</text>
</comment>
<dbReference type="InterPro" id="IPR029052">
    <property type="entry name" value="Metallo-depent_PP-like"/>
</dbReference>
<dbReference type="GO" id="GO:0008758">
    <property type="term" value="F:UDP-2,3-diacylglucosamine hydrolase activity"/>
    <property type="evidence" value="ECO:0007669"/>
    <property type="project" value="TreeGrafter"/>
</dbReference>
<reference evidence="4 5" key="1">
    <citation type="submission" date="2020-05" db="EMBL/GenBank/DDBJ databases">
        <title>Draft genome sequence of Desulfovibrio sp. strain HN2T.</title>
        <authorList>
            <person name="Ueno A."/>
            <person name="Tamazawa S."/>
            <person name="Tamamura S."/>
            <person name="Murakami T."/>
            <person name="Kiyama T."/>
            <person name="Inomata H."/>
            <person name="Amano Y."/>
            <person name="Miyakawa K."/>
            <person name="Tamaki H."/>
            <person name="Naganuma T."/>
            <person name="Kaneko K."/>
        </authorList>
    </citation>
    <scope>NUCLEOTIDE SEQUENCE [LARGE SCALE GENOMIC DNA]</scope>
    <source>
        <strain evidence="4 5">HN2</strain>
    </source>
</reference>
<evidence type="ECO:0000259" key="3">
    <source>
        <dbReference type="Pfam" id="PF00149"/>
    </source>
</evidence>
<dbReference type="PANTHER" id="PTHR31302:SF31">
    <property type="entry name" value="PHOSPHODIESTERASE YAEI"/>
    <property type="match status" value="1"/>
</dbReference>
<keyword evidence="5" id="KW-1185">Reference proteome</keyword>
<evidence type="ECO:0000256" key="1">
    <source>
        <dbReference type="ARBA" id="ARBA00022723"/>
    </source>
</evidence>
<sequence length="317" mass="35685">MRDDSELYDRLRDRMGENLLRRRLLTQVTHTGKIYVGARGGLHLENTESFAAFVRSVLSLSGMLGRTRLNALDIRLEYQRVVLETLPEPFDGFRVLQLSDIHLDGFEDGCTALKRVLHGVDFDACVITGDFRFFTLGSHDEVMRRLEMLMPLLDCPHGVTGILGNHDFIEFVPELEDMGVRVLLNESVLWERQESQLGVAGVDDPHFYMTDDLRQACKDIPDGVTTLLLAHSPELYAKAAEAGIAYYLCGHTHGGQLCLPGGIPLITNARCHRRFTRGRWQYGNMQGYTSRGTGSSGVAARLFCPPEITIHELRRRP</sequence>
<dbReference type="GO" id="GO:0016020">
    <property type="term" value="C:membrane"/>
    <property type="evidence" value="ECO:0007669"/>
    <property type="project" value="GOC"/>
</dbReference>
<dbReference type="InterPro" id="IPR004843">
    <property type="entry name" value="Calcineurin-like_PHP"/>
</dbReference>
<dbReference type="Proteomes" id="UP000503840">
    <property type="component" value="Unassembled WGS sequence"/>
</dbReference>
<keyword evidence="2" id="KW-0378">Hydrolase</keyword>
<protein>
    <recommendedName>
        <fullName evidence="3">Calcineurin-like phosphoesterase domain-containing protein</fullName>
    </recommendedName>
</protein>